<proteinExistence type="predicted"/>
<sequence length="248" mass="26430">MNKKTLSSRKLVTAAVLGAITIVLGMTPLGLIPLGIINATTMHIPVIIAAIVEGPVVGALVGLIFGVSSLVNAIVRPNPVSFVFYNPLISIIPRILIGITSYYSYRAVKKLDDKNLKSASKILWSVLLLLLAYLLYKNISSGASKVNIILVIILIIICLGLFYYSIKNSTKDFPVAVGAFVGSMTNTILVLGGIYLIYAQKYVEALNIPLENAKSAILGVSITSGIPEAFLSVIIATGVVKAVSKSRR</sequence>
<dbReference type="AlphaFoldDB" id="A0A2I1M4Y5"/>
<feature type="transmembrane region" description="Helical" evidence="1">
    <location>
        <begin position="173"/>
        <end position="197"/>
    </location>
</feature>
<evidence type="ECO:0000256" key="1">
    <source>
        <dbReference type="SAM" id="Phobius"/>
    </source>
</evidence>
<feature type="transmembrane region" description="Helical" evidence="1">
    <location>
        <begin position="46"/>
        <end position="71"/>
    </location>
</feature>
<dbReference type="InterPro" id="IPR024529">
    <property type="entry name" value="ECF_trnsprt_substrate-spec"/>
</dbReference>
<feature type="transmembrane region" description="Helical" evidence="1">
    <location>
        <begin position="116"/>
        <end position="136"/>
    </location>
</feature>
<dbReference type="Gene3D" id="1.10.1760.20">
    <property type="match status" value="1"/>
</dbReference>
<comment type="caution">
    <text evidence="2">The sequence shown here is derived from an EMBL/GenBank/DDBJ whole genome shotgun (WGS) entry which is preliminary data.</text>
</comment>
<feature type="transmembrane region" description="Helical" evidence="1">
    <location>
        <begin position="148"/>
        <end position="166"/>
    </location>
</feature>
<evidence type="ECO:0000313" key="2">
    <source>
        <dbReference type="EMBL" id="PKZ15195.1"/>
    </source>
</evidence>
<keyword evidence="1" id="KW-1133">Transmembrane helix</keyword>
<protein>
    <submittedName>
        <fullName evidence="2">ECF transporter S component</fullName>
    </submittedName>
</protein>
<feature type="transmembrane region" description="Helical" evidence="1">
    <location>
        <begin position="217"/>
        <end position="240"/>
    </location>
</feature>
<keyword evidence="1" id="KW-0812">Transmembrane</keyword>
<keyword evidence="3" id="KW-1185">Reference proteome</keyword>
<keyword evidence="1" id="KW-0472">Membrane</keyword>
<organism evidence="2 3">
    <name type="scientific">Anaerococcus octavius</name>
    <dbReference type="NCBI Taxonomy" id="54007"/>
    <lineage>
        <taxon>Bacteria</taxon>
        <taxon>Bacillati</taxon>
        <taxon>Bacillota</taxon>
        <taxon>Tissierellia</taxon>
        <taxon>Tissierellales</taxon>
        <taxon>Peptoniphilaceae</taxon>
        <taxon>Anaerococcus</taxon>
    </lineage>
</organism>
<dbReference type="Proteomes" id="UP000234335">
    <property type="component" value="Unassembled WGS sequence"/>
</dbReference>
<accession>A0A2I1M4Y5</accession>
<feature type="transmembrane region" description="Helical" evidence="1">
    <location>
        <begin position="83"/>
        <end position="104"/>
    </location>
</feature>
<name>A0A2I1M4Y5_9FIRM</name>
<dbReference type="GO" id="GO:0022857">
    <property type="term" value="F:transmembrane transporter activity"/>
    <property type="evidence" value="ECO:0007669"/>
    <property type="project" value="InterPro"/>
</dbReference>
<gene>
    <name evidence="2" type="ORF">CYJ34_08460</name>
</gene>
<dbReference type="RefSeq" id="WP_101540847.1">
    <property type="nucleotide sequence ID" value="NZ_CALTZC010000040.1"/>
</dbReference>
<feature type="transmembrane region" description="Helical" evidence="1">
    <location>
        <begin position="12"/>
        <end position="34"/>
    </location>
</feature>
<dbReference type="Pfam" id="PF12822">
    <property type="entry name" value="ECF_trnsprt"/>
    <property type="match status" value="1"/>
</dbReference>
<evidence type="ECO:0000313" key="3">
    <source>
        <dbReference type="Proteomes" id="UP000234335"/>
    </source>
</evidence>
<reference evidence="2 3" key="1">
    <citation type="submission" date="2017-12" db="EMBL/GenBank/DDBJ databases">
        <title>Phylogenetic diversity of female urinary microbiome.</title>
        <authorList>
            <person name="Thomas-White K."/>
            <person name="Wolfe A.J."/>
        </authorList>
    </citation>
    <scope>NUCLEOTIDE SEQUENCE [LARGE SCALE GENOMIC DNA]</scope>
    <source>
        <strain evidence="2 3">UMB0119</strain>
    </source>
</reference>
<dbReference type="EMBL" id="PKGS01000008">
    <property type="protein sequence ID" value="PKZ15195.1"/>
    <property type="molecule type" value="Genomic_DNA"/>
</dbReference>